<evidence type="ECO:0000313" key="2">
    <source>
        <dbReference type="EMBL" id="PYI20932.1"/>
    </source>
</evidence>
<gene>
    <name evidence="2" type="ORF">BO99DRAFT_401413</name>
</gene>
<organism evidence="2 3">
    <name type="scientific">Aspergillus violaceofuscus (strain CBS 115571)</name>
    <dbReference type="NCBI Taxonomy" id="1450538"/>
    <lineage>
        <taxon>Eukaryota</taxon>
        <taxon>Fungi</taxon>
        <taxon>Dikarya</taxon>
        <taxon>Ascomycota</taxon>
        <taxon>Pezizomycotina</taxon>
        <taxon>Eurotiomycetes</taxon>
        <taxon>Eurotiomycetidae</taxon>
        <taxon>Eurotiales</taxon>
        <taxon>Aspergillaceae</taxon>
        <taxon>Aspergillus</taxon>
    </lineage>
</organism>
<keyword evidence="3" id="KW-1185">Reference proteome</keyword>
<feature type="compositionally biased region" description="Polar residues" evidence="1">
    <location>
        <begin position="27"/>
        <end position="38"/>
    </location>
</feature>
<evidence type="ECO:0000313" key="3">
    <source>
        <dbReference type="Proteomes" id="UP000249829"/>
    </source>
</evidence>
<name>A0A2V5HET3_ASPV1</name>
<feature type="region of interest" description="Disordered" evidence="1">
    <location>
        <begin position="1"/>
        <end position="84"/>
    </location>
</feature>
<protein>
    <submittedName>
        <fullName evidence="2">Uncharacterized protein</fullName>
    </submittedName>
</protein>
<reference evidence="2 3" key="1">
    <citation type="submission" date="2018-02" db="EMBL/GenBank/DDBJ databases">
        <title>The genomes of Aspergillus section Nigri reveals drivers in fungal speciation.</title>
        <authorList>
            <consortium name="DOE Joint Genome Institute"/>
            <person name="Vesth T.C."/>
            <person name="Nybo J."/>
            <person name="Theobald S."/>
            <person name="Brandl J."/>
            <person name="Frisvad J.C."/>
            <person name="Nielsen K.F."/>
            <person name="Lyhne E.K."/>
            <person name="Kogle M.E."/>
            <person name="Kuo A."/>
            <person name="Riley R."/>
            <person name="Clum A."/>
            <person name="Nolan M."/>
            <person name="Lipzen A."/>
            <person name="Salamov A."/>
            <person name="Henrissat B."/>
            <person name="Wiebenga A."/>
            <person name="De vries R.P."/>
            <person name="Grigoriev I.V."/>
            <person name="Mortensen U.H."/>
            <person name="Andersen M.R."/>
            <person name="Baker S.E."/>
        </authorList>
    </citation>
    <scope>NUCLEOTIDE SEQUENCE [LARGE SCALE GENOMIC DNA]</scope>
    <source>
        <strain evidence="2 3">CBS 115571</strain>
    </source>
</reference>
<dbReference type="Proteomes" id="UP000249829">
    <property type="component" value="Unassembled WGS sequence"/>
</dbReference>
<dbReference type="AlphaFoldDB" id="A0A2V5HET3"/>
<accession>A0A2V5HET3</accession>
<proteinExistence type="predicted"/>
<evidence type="ECO:0000256" key="1">
    <source>
        <dbReference type="SAM" id="MobiDB-lite"/>
    </source>
</evidence>
<dbReference type="EMBL" id="KZ825121">
    <property type="protein sequence ID" value="PYI20932.1"/>
    <property type="molecule type" value="Genomic_DNA"/>
</dbReference>
<sequence length="84" mass="9626">MSPSHFDQPEKLESVPFLTKRPEVSEVTHSQNRQQNPLESELSHHLYFEDNDGFFPPSWLGQKPPAQGRSRPSTPETETTARSH</sequence>